<reference evidence="1" key="1">
    <citation type="submission" date="2023-09" db="UniProtKB">
        <authorList>
            <consortium name="Ensembl"/>
        </authorList>
    </citation>
    <scope>IDENTIFICATION</scope>
</reference>
<dbReference type="GeneTree" id="ENSGT00960000190422"/>
<dbReference type="OMA" id="CLEHSTC"/>
<name>A0A8C0CES8_BALMU</name>
<dbReference type="AlphaFoldDB" id="A0A8C0CES8"/>
<evidence type="ECO:0000313" key="1">
    <source>
        <dbReference type="Ensembl" id="ENSBMSP00010005049.1"/>
    </source>
</evidence>
<protein>
    <submittedName>
        <fullName evidence="1">Uncharacterized protein</fullName>
    </submittedName>
</protein>
<dbReference type="Ensembl" id="ENSBMST00010005561.1">
    <property type="protein sequence ID" value="ENSBMSP00010005049.1"/>
    <property type="gene ID" value="ENSBMSG00010003723.1"/>
</dbReference>
<organism evidence="1">
    <name type="scientific">Balaenoptera musculus</name>
    <name type="common">Blue whale</name>
    <dbReference type="NCBI Taxonomy" id="9771"/>
    <lineage>
        <taxon>Eukaryota</taxon>
        <taxon>Metazoa</taxon>
        <taxon>Chordata</taxon>
        <taxon>Craniata</taxon>
        <taxon>Vertebrata</taxon>
        <taxon>Euteleostomi</taxon>
        <taxon>Mammalia</taxon>
        <taxon>Eutheria</taxon>
        <taxon>Laurasiatheria</taxon>
        <taxon>Artiodactyla</taxon>
        <taxon>Whippomorpha</taxon>
        <taxon>Cetacea</taxon>
        <taxon>Mysticeti</taxon>
        <taxon>Balaenopteridae</taxon>
        <taxon>Balaenoptera</taxon>
    </lineage>
</organism>
<sequence length="59" mass="6691">LYLEICSVECLYFSSSLTCAGPPPLLDPGIFSGTWLHLYTCFPMTPNHHRWCLEHSTCT</sequence>
<accession>A0A8C0CES8</accession>
<proteinExistence type="predicted"/>